<dbReference type="RefSeq" id="WP_244354460.1">
    <property type="nucleotide sequence ID" value="NZ_JAJNNZ010000001.1"/>
</dbReference>
<dbReference type="Proteomes" id="UP001139488">
    <property type="component" value="Unassembled WGS sequence"/>
</dbReference>
<dbReference type="AlphaFoldDB" id="A0A9X1W890"/>
<evidence type="ECO:0000256" key="1">
    <source>
        <dbReference type="SAM" id="SignalP"/>
    </source>
</evidence>
<dbReference type="PROSITE" id="PS51257">
    <property type="entry name" value="PROKAR_LIPOPROTEIN"/>
    <property type="match status" value="1"/>
</dbReference>
<keyword evidence="1" id="KW-0732">Signal</keyword>
<gene>
    <name evidence="2" type="ORF">LNL84_01165</name>
</gene>
<dbReference type="InterPro" id="IPR011250">
    <property type="entry name" value="OMP/PagP_B-barrel"/>
</dbReference>
<protein>
    <submittedName>
        <fullName evidence="2">Porin family protein</fullName>
    </submittedName>
</protein>
<reference evidence="2" key="1">
    <citation type="submission" date="2021-11" db="EMBL/GenBank/DDBJ databases">
        <title>Vibrio ZSDE26 sp. nov. and Vibrio ZSDZ34 sp. nov., isolated from coastal seawater in Qingdao.</title>
        <authorList>
            <person name="Zhang P."/>
        </authorList>
    </citation>
    <scope>NUCLEOTIDE SEQUENCE</scope>
    <source>
        <strain evidence="2">ZSDZ34</strain>
    </source>
</reference>
<evidence type="ECO:0000313" key="3">
    <source>
        <dbReference type="Proteomes" id="UP001139488"/>
    </source>
</evidence>
<accession>A0A9X1W890</accession>
<organism evidence="2 3">
    <name type="scientific">Vibrio gelatinilyticus</name>
    <dbReference type="NCBI Taxonomy" id="2893468"/>
    <lineage>
        <taxon>Bacteria</taxon>
        <taxon>Pseudomonadati</taxon>
        <taxon>Pseudomonadota</taxon>
        <taxon>Gammaproteobacteria</taxon>
        <taxon>Vibrionales</taxon>
        <taxon>Vibrionaceae</taxon>
        <taxon>Vibrio</taxon>
    </lineage>
</organism>
<proteinExistence type="predicted"/>
<evidence type="ECO:0000313" key="2">
    <source>
        <dbReference type="EMBL" id="MCJ2375439.1"/>
    </source>
</evidence>
<dbReference type="EMBL" id="JAJNNZ010000001">
    <property type="protein sequence ID" value="MCJ2375439.1"/>
    <property type="molecule type" value="Genomic_DNA"/>
</dbReference>
<feature type="chain" id="PRO_5040800619" evidence="1">
    <location>
        <begin position="28"/>
        <end position="201"/>
    </location>
</feature>
<comment type="caution">
    <text evidence="2">The sequence shown here is derived from an EMBL/GenBank/DDBJ whole genome shotgun (WGS) entry which is preliminary data.</text>
</comment>
<keyword evidence="3" id="KW-1185">Reference proteome</keyword>
<feature type="signal peptide" evidence="1">
    <location>
        <begin position="1"/>
        <end position="27"/>
    </location>
</feature>
<name>A0A9X1W890_9VIBR</name>
<dbReference type="SUPFAM" id="SSF56925">
    <property type="entry name" value="OMPA-like"/>
    <property type="match status" value="1"/>
</dbReference>
<dbReference type="Gene3D" id="2.40.160.20">
    <property type="match status" value="1"/>
</dbReference>
<sequence>MMRFFPGATPVLLVIALMACNTEHAQADLIITPFVGYTMGGEAKTGDDKSYDISPSANAAIAIELPFQNGRMGVFYAQQDSSLEQLNLNSSISYLHFQSSVVYPITENTSSYLGIGIGASHVSADWTKNHTGFSTSLFGGLEYKITKQLSLTGQIRWLGTVVDSESVSICTLPTTEQSCLIGFQTQWMNQFQSNVGISIAF</sequence>